<comment type="caution">
    <text evidence="2">The sequence shown here is derived from an EMBL/GenBank/DDBJ whole genome shotgun (WGS) entry which is preliminary data.</text>
</comment>
<dbReference type="AlphaFoldDB" id="A0A553ZPR9"/>
<dbReference type="Pfam" id="PF03479">
    <property type="entry name" value="PCC"/>
    <property type="match status" value="1"/>
</dbReference>
<name>A0A553ZPR9_9ACTN</name>
<dbReference type="InterPro" id="IPR005175">
    <property type="entry name" value="PPC_dom"/>
</dbReference>
<evidence type="ECO:0000313" key="3">
    <source>
        <dbReference type="Proteomes" id="UP000320888"/>
    </source>
</evidence>
<reference evidence="2 3" key="1">
    <citation type="submission" date="2019-07" db="EMBL/GenBank/DDBJ databases">
        <title>Draft genome for Streptomyces benahoarensis MZ03-48.</title>
        <authorList>
            <person name="Gonzalez-Pimentel J.L."/>
        </authorList>
    </citation>
    <scope>NUCLEOTIDE SEQUENCE [LARGE SCALE GENOMIC DNA]</scope>
    <source>
        <strain evidence="2 3">MZ03-48</strain>
    </source>
</reference>
<dbReference type="GO" id="GO:0003677">
    <property type="term" value="F:DNA binding"/>
    <property type="evidence" value="ECO:0007669"/>
    <property type="project" value="UniProtKB-KW"/>
</dbReference>
<dbReference type="PANTHER" id="PTHR34988:SF1">
    <property type="entry name" value="DNA-BINDING PROTEIN"/>
    <property type="match status" value="1"/>
</dbReference>
<keyword evidence="3" id="KW-1185">Reference proteome</keyword>
<sequence length="152" mass="15884">MTPMHIRLLHDDAMAPRQFAVVLEAGDEVVPALEKFAAEQQVTAGSLTGIGAFGSAALSLFDPVAKAHVPIPVTEHTEVLGLTGNIALKDGRPHVHAHVVLGRRDGTTVGGHLQQAVAHPALEVFVTAYPTALTRRLDTTLGLPVIAPDTAG</sequence>
<evidence type="ECO:0000259" key="1">
    <source>
        <dbReference type="PROSITE" id="PS51742"/>
    </source>
</evidence>
<keyword evidence="2" id="KW-0238">DNA-binding</keyword>
<dbReference type="OrthoDB" id="9798999at2"/>
<dbReference type="PROSITE" id="PS51742">
    <property type="entry name" value="PPC"/>
    <property type="match status" value="1"/>
</dbReference>
<accession>A0A553ZPR9</accession>
<gene>
    <name evidence="2" type="ORF">FNZ23_04485</name>
</gene>
<dbReference type="InterPro" id="IPR025707">
    <property type="entry name" value="DNA_bp_PD1"/>
</dbReference>
<dbReference type="SUPFAM" id="SSF117856">
    <property type="entry name" value="AF0104/ALDC/Ptd012-like"/>
    <property type="match status" value="1"/>
</dbReference>
<dbReference type="PIRSF" id="PIRSF016702">
    <property type="entry name" value="DNA_bp_PD1"/>
    <property type="match status" value="1"/>
</dbReference>
<feature type="domain" description="PPC" evidence="1">
    <location>
        <begin position="11"/>
        <end position="149"/>
    </location>
</feature>
<protein>
    <submittedName>
        <fullName evidence="2">DNA-binding protein</fullName>
    </submittedName>
</protein>
<evidence type="ECO:0000313" key="2">
    <source>
        <dbReference type="EMBL" id="TSB43447.1"/>
    </source>
</evidence>
<dbReference type="CDD" id="cd11378">
    <property type="entry name" value="DUF296"/>
    <property type="match status" value="1"/>
</dbReference>
<dbReference type="PANTHER" id="PTHR34988">
    <property type="entry name" value="PROTEIN, PUTATIVE-RELATED"/>
    <property type="match status" value="1"/>
</dbReference>
<proteinExistence type="predicted"/>
<dbReference type="Proteomes" id="UP000320888">
    <property type="component" value="Unassembled WGS sequence"/>
</dbReference>
<dbReference type="Gene3D" id="3.30.1330.80">
    <property type="entry name" value="Hypothetical protein, similar to alpha- acetolactate decarboxylase, domain 2"/>
    <property type="match status" value="1"/>
</dbReference>
<dbReference type="EMBL" id="VKLS01000025">
    <property type="protein sequence ID" value="TSB43447.1"/>
    <property type="molecule type" value="Genomic_DNA"/>
</dbReference>
<organism evidence="2 3">
    <name type="scientific">Streptomyces benahoarensis</name>
    <dbReference type="NCBI Taxonomy" id="2595054"/>
    <lineage>
        <taxon>Bacteria</taxon>
        <taxon>Bacillati</taxon>
        <taxon>Actinomycetota</taxon>
        <taxon>Actinomycetes</taxon>
        <taxon>Kitasatosporales</taxon>
        <taxon>Streptomycetaceae</taxon>
        <taxon>Streptomyces</taxon>
    </lineage>
</organism>